<reference evidence="1 2" key="1">
    <citation type="journal article" date="2015" name="Nature">
        <title>rRNA introns, odd ribosomes, and small enigmatic genomes across a large radiation of phyla.</title>
        <authorList>
            <person name="Brown C.T."/>
            <person name="Hug L.A."/>
            <person name="Thomas B.C."/>
            <person name="Sharon I."/>
            <person name="Castelle C.J."/>
            <person name="Singh A."/>
            <person name="Wilkins M.J."/>
            <person name="Williams K.H."/>
            <person name="Banfield J.F."/>
        </authorList>
    </citation>
    <scope>NUCLEOTIDE SEQUENCE [LARGE SCALE GENOMIC DNA]</scope>
</reference>
<dbReference type="PATRIC" id="fig|1618487.3.peg.328"/>
<dbReference type="CDD" id="cd18809">
    <property type="entry name" value="SF1_C_RecD"/>
    <property type="match status" value="1"/>
</dbReference>
<name>A0A0G0ZJH2_9BACT</name>
<proteinExistence type="predicted"/>
<dbReference type="InterPro" id="IPR027417">
    <property type="entry name" value="P-loop_NTPase"/>
</dbReference>
<dbReference type="SUPFAM" id="SSF52540">
    <property type="entry name" value="P-loop containing nucleoside triphosphate hydrolases"/>
    <property type="match status" value="1"/>
</dbReference>
<dbReference type="Gene3D" id="3.40.50.300">
    <property type="entry name" value="P-loop containing nucleotide triphosphate hydrolases"/>
    <property type="match status" value="1"/>
</dbReference>
<feature type="non-terminal residue" evidence="1">
    <location>
        <position position="1"/>
    </location>
</feature>
<gene>
    <name evidence="1" type="ORF">UU78_C0021G0001</name>
</gene>
<dbReference type="PANTHER" id="PTHR47642:SF5">
    <property type="entry name" value="ATP-DEPENDENT DNA HELICASE"/>
    <property type="match status" value="1"/>
</dbReference>
<organism evidence="1 2">
    <name type="scientific">Candidatus Roizmanbacteria bacterium GW2011_GWC2_41_7</name>
    <dbReference type="NCBI Taxonomy" id="1618487"/>
    <lineage>
        <taxon>Bacteria</taxon>
        <taxon>Candidatus Roizmaniibacteriota</taxon>
    </lineage>
</organism>
<comment type="caution">
    <text evidence="1">The sequence shown here is derived from an EMBL/GenBank/DDBJ whole genome shotgun (WGS) entry which is preliminary data.</text>
</comment>
<evidence type="ECO:0000313" key="1">
    <source>
        <dbReference type="EMBL" id="KKS22181.1"/>
    </source>
</evidence>
<dbReference type="Proteomes" id="UP000034371">
    <property type="component" value="Unassembled WGS sequence"/>
</dbReference>
<dbReference type="InterPro" id="IPR051055">
    <property type="entry name" value="PIF1_helicase"/>
</dbReference>
<dbReference type="EMBL" id="LCBY01000021">
    <property type="protein sequence ID" value="KKS22181.1"/>
    <property type="molecule type" value="Genomic_DNA"/>
</dbReference>
<evidence type="ECO:0000313" key="2">
    <source>
        <dbReference type="Proteomes" id="UP000034371"/>
    </source>
</evidence>
<dbReference type="PANTHER" id="PTHR47642">
    <property type="entry name" value="ATP-DEPENDENT DNA HELICASE"/>
    <property type="match status" value="1"/>
</dbReference>
<protein>
    <submittedName>
        <fullName evidence="1">Uncharacterized protein</fullName>
    </submittedName>
</protein>
<sequence length="133" mass="14867">KILAEISQIPLRLAWAITVHKSQGMSLDVAEMDLSKAFDYGMGYVALSRLRSLEGLRLLGINEMAFRVNDEIGEMDMVFKKLSKEVAAELGQIGTEELKLRHSTFLKGIISKESGIKSADTLKVLYNKFFGKK</sequence>
<dbReference type="AlphaFoldDB" id="A0A0G0ZJH2"/>
<accession>A0A0G0ZJH2</accession>